<dbReference type="RefSeq" id="WP_319832282.1">
    <property type="nucleotide sequence ID" value="NZ_CP138858.1"/>
</dbReference>
<keyword evidence="3" id="KW-1185">Reference proteome</keyword>
<reference evidence="2 3" key="1">
    <citation type="submission" date="2023-11" db="EMBL/GenBank/DDBJ databases">
        <title>Coraliomargarita sp. nov., isolated from marine algae.</title>
        <authorList>
            <person name="Lee J.K."/>
            <person name="Baek J.H."/>
            <person name="Kim J.M."/>
            <person name="Choi D.G."/>
            <person name="Jeon C.O."/>
        </authorList>
    </citation>
    <scope>NUCLEOTIDE SEQUENCE [LARGE SCALE GENOMIC DNA]</scope>
    <source>
        <strain evidence="2 3">J2-16</strain>
    </source>
</reference>
<protein>
    <submittedName>
        <fullName evidence="2">Uncharacterized protein</fullName>
    </submittedName>
</protein>
<proteinExistence type="predicted"/>
<name>A0ABZ0RJW5_9BACT</name>
<feature type="transmembrane region" description="Helical" evidence="1">
    <location>
        <begin position="104"/>
        <end position="127"/>
    </location>
</feature>
<sequence length="175" mass="19756">MSNVAIAPSLMLDDLKMKIIGKQVALNFATLGYSGYREAKKRIEKNSLKERVAYSEQILGFMLALPIIMALITVMGLLESVAVLDEFLGTVDEMNEYNYPRAGVIETLTFIPFTFILFCFLHLYLGLAAIQHMPTLKGEDRNKIILFGFYAIDWSPSEYLKGSDSDPVGMRRRSE</sequence>
<feature type="transmembrane region" description="Helical" evidence="1">
    <location>
        <begin position="58"/>
        <end position="84"/>
    </location>
</feature>
<accession>A0ABZ0RJW5</accession>
<organism evidence="2 3">
    <name type="scientific">Coraliomargarita algicola</name>
    <dbReference type="NCBI Taxonomy" id="3092156"/>
    <lineage>
        <taxon>Bacteria</taxon>
        <taxon>Pseudomonadati</taxon>
        <taxon>Verrucomicrobiota</taxon>
        <taxon>Opitutia</taxon>
        <taxon>Puniceicoccales</taxon>
        <taxon>Coraliomargaritaceae</taxon>
        <taxon>Coraliomargarita</taxon>
    </lineage>
</organism>
<dbReference type="EMBL" id="CP138858">
    <property type="protein sequence ID" value="WPJ95393.1"/>
    <property type="molecule type" value="Genomic_DNA"/>
</dbReference>
<evidence type="ECO:0000313" key="3">
    <source>
        <dbReference type="Proteomes" id="UP001324993"/>
    </source>
</evidence>
<keyword evidence="1" id="KW-0812">Transmembrane</keyword>
<gene>
    <name evidence="2" type="ORF">SH580_18395</name>
</gene>
<dbReference type="Proteomes" id="UP001324993">
    <property type="component" value="Chromosome"/>
</dbReference>
<evidence type="ECO:0000256" key="1">
    <source>
        <dbReference type="SAM" id="Phobius"/>
    </source>
</evidence>
<keyword evidence="1" id="KW-1133">Transmembrane helix</keyword>
<keyword evidence="1" id="KW-0472">Membrane</keyword>
<evidence type="ECO:0000313" key="2">
    <source>
        <dbReference type="EMBL" id="WPJ95393.1"/>
    </source>
</evidence>